<feature type="region of interest" description="Disordered" evidence="1">
    <location>
        <begin position="138"/>
        <end position="191"/>
    </location>
</feature>
<proteinExistence type="predicted"/>
<feature type="compositionally biased region" description="Polar residues" evidence="1">
    <location>
        <begin position="168"/>
        <end position="184"/>
    </location>
</feature>
<evidence type="ECO:0000313" key="2">
    <source>
        <dbReference type="EMBL" id="KAK2571228.1"/>
    </source>
</evidence>
<reference evidence="2" key="1">
    <citation type="journal article" date="2023" name="G3 (Bethesda)">
        <title>Whole genome assembly and annotation of the endangered Caribbean coral Acropora cervicornis.</title>
        <authorList>
            <person name="Selwyn J.D."/>
            <person name="Vollmer S.V."/>
        </authorList>
    </citation>
    <scope>NUCLEOTIDE SEQUENCE</scope>
    <source>
        <strain evidence="2">K2</strain>
    </source>
</reference>
<protein>
    <submittedName>
        <fullName evidence="2">Uncharacterized protein</fullName>
    </submittedName>
</protein>
<sequence>MVSPSLSLPKDKGVFTTQNEKGFPKPFLFETRRMASLQGQAEVAAEGSEDSSGQYATSSVWFMFVNLQEKDGIKLQIKVKRRWNLTSEVKRSQPEGKRKDNVQKLSALSKLNGPITSLILSNNHDNITMKSIFILDGNHPKAQPTTQNRPSNAFISKSKTEQSPPPMETNSTTGHTKCTNTPSQLKRGYPTVDRPCYQTDSIASGNWNKIYRSSPQDCSATLTYTNHIALM</sequence>
<name>A0AAD9R150_ACRCE</name>
<dbReference type="EMBL" id="JARQWQ010000006">
    <property type="protein sequence ID" value="KAK2571228.1"/>
    <property type="molecule type" value="Genomic_DNA"/>
</dbReference>
<evidence type="ECO:0000256" key="1">
    <source>
        <dbReference type="SAM" id="MobiDB-lite"/>
    </source>
</evidence>
<keyword evidence="3" id="KW-1185">Reference proteome</keyword>
<reference evidence="2" key="2">
    <citation type="journal article" date="2023" name="Science">
        <title>Genomic signatures of disease resistance in endangered staghorn corals.</title>
        <authorList>
            <person name="Vollmer S.V."/>
            <person name="Selwyn J.D."/>
            <person name="Despard B.A."/>
            <person name="Roesel C.L."/>
        </authorList>
    </citation>
    <scope>NUCLEOTIDE SEQUENCE</scope>
    <source>
        <strain evidence="2">K2</strain>
    </source>
</reference>
<organism evidence="2 3">
    <name type="scientific">Acropora cervicornis</name>
    <name type="common">Staghorn coral</name>
    <dbReference type="NCBI Taxonomy" id="6130"/>
    <lineage>
        <taxon>Eukaryota</taxon>
        <taxon>Metazoa</taxon>
        <taxon>Cnidaria</taxon>
        <taxon>Anthozoa</taxon>
        <taxon>Hexacorallia</taxon>
        <taxon>Scleractinia</taxon>
        <taxon>Astrocoeniina</taxon>
        <taxon>Acroporidae</taxon>
        <taxon>Acropora</taxon>
    </lineage>
</organism>
<gene>
    <name evidence="2" type="ORF">P5673_003796</name>
</gene>
<accession>A0AAD9R150</accession>
<dbReference type="AlphaFoldDB" id="A0AAD9R150"/>
<evidence type="ECO:0000313" key="3">
    <source>
        <dbReference type="Proteomes" id="UP001249851"/>
    </source>
</evidence>
<dbReference type="Proteomes" id="UP001249851">
    <property type="component" value="Unassembled WGS sequence"/>
</dbReference>
<feature type="compositionally biased region" description="Polar residues" evidence="1">
    <location>
        <begin position="143"/>
        <end position="157"/>
    </location>
</feature>
<comment type="caution">
    <text evidence="2">The sequence shown here is derived from an EMBL/GenBank/DDBJ whole genome shotgun (WGS) entry which is preliminary data.</text>
</comment>